<comment type="caution">
    <text evidence="1">The sequence shown here is derived from an EMBL/GenBank/DDBJ whole genome shotgun (WGS) entry which is preliminary data.</text>
</comment>
<organism evidence="1 2">
    <name type="scientific">Candidatus Methanomarinus sp</name>
    <dbReference type="NCBI Taxonomy" id="3386244"/>
    <lineage>
        <taxon>Archaea</taxon>
        <taxon>Methanobacteriati</taxon>
        <taxon>Methanobacteriota</taxon>
        <taxon>Stenosarchaea group</taxon>
        <taxon>Methanomicrobia</taxon>
        <taxon>Methanosarcinales</taxon>
        <taxon>ANME-2 cluster</taxon>
        <taxon>Candidatus Methanocomedenaceae</taxon>
        <taxon>Candidatus Methanomarinus</taxon>
    </lineage>
</organism>
<dbReference type="EMBL" id="QYBA01000033">
    <property type="protein sequence ID" value="TKY92368.1"/>
    <property type="molecule type" value="Genomic_DNA"/>
</dbReference>
<accession>A0AC61SCP2</accession>
<dbReference type="Proteomes" id="UP000315423">
    <property type="component" value="Unassembled WGS sequence"/>
</dbReference>
<protein>
    <submittedName>
        <fullName evidence="1">HIT family protein</fullName>
    </submittedName>
</protein>
<name>A0AC61SCP2_9EURY</name>
<evidence type="ECO:0000313" key="1">
    <source>
        <dbReference type="EMBL" id="TKY92368.1"/>
    </source>
</evidence>
<reference evidence="1" key="1">
    <citation type="submission" date="2018-09" db="EMBL/GenBank/DDBJ databases">
        <title>A genomic encyclopedia of anaerobic methanotrophic archaea.</title>
        <authorList>
            <person name="Skennerton C.T."/>
            <person name="Chadwick G.L."/>
            <person name="Laso-Perez R."/>
            <person name="Leu A.O."/>
            <person name="Speth D.R."/>
            <person name="Yu H."/>
            <person name="Morgan-Lang C."/>
            <person name="Hatzenpichler R."/>
            <person name="Goudeau D."/>
            <person name="Malmstrom R."/>
            <person name="Woyke T."/>
            <person name="Hallam S."/>
            <person name="Tyson G.W."/>
            <person name="Wegener G."/>
            <person name="Boetius A."/>
            <person name="Orphan V.J."/>
        </authorList>
    </citation>
    <scope>NUCLEOTIDE SEQUENCE</scope>
    <source>
        <strain evidence="1">CONS3730D10UFb2</strain>
    </source>
</reference>
<gene>
    <name evidence="1" type="ORF">C5S46_00980</name>
</gene>
<sequence>MEDCLFCKIIKGEIPNYTVYENEKTLALLDINPNTRGHTLIIPKEHASNIIEMEDLSVDAVFRTVRKVVRGLQTVLDPDGFNLVVNHGEAAGQLIHHFHCHVIPRYVGDAIEFNAKGITLSEEEFKDLAQKVSNQIRTKSSLTLGFS</sequence>
<evidence type="ECO:0000313" key="2">
    <source>
        <dbReference type="Proteomes" id="UP000315423"/>
    </source>
</evidence>
<proteinExistence type="predicted"/>